<name>A0A6B9FL39_9HYPH</name>
<reference evidence="6 7" key="2">
    <citation type="journal article" date="2013" name="Genome Announc.">
        <title>Draft Genome Sequence of Methylobacterium mesophilicum Strain SR1.6/6, Isolated from Citrus sinensis.</title>
        <authorList>
            <person name="Marinho Almeida D."/>
            <person name="Dini-Andreote F."/>
            <person name="Camargo Neves A.A."/>
            <person name="Juca Ramos R.T."/>
            <person name="Andreote F.D."/>
            <person name="Carneiro A.R."/>
            <person name="Oliveira de Souza Lima A."/>
            <person name="Caracciolo Gomes de Sa P.H."/>
            <person name="Ribeiro Barbosa M.S."/>
            <person name="Araujo W.L."/>
            <person name="Silva A."/>
        </authorList>
    </citation>
    <scope>NUCLEOTIDE SEQUENCE [LARGE SCALE GENOMIC DNA]</scope>
    <source>
        <strain evidence="6 7">SR1.6/6</strain>
    </source>
</reference>
<dbReference type="SUPFAM" id="SSF48179">
    <property type="entry name" value="6-phosphogluconate dehydrogenase C-terminal domain-like"/>
    <property type="match status" value="1"/>
</dbReference>
<evidence type="ECO:0000256" key="3">
    <source>
        <dbReference type="PIRSR" id="PIRSR000103-1"/>
    </source>
</evidence>
<dbReference type="InterPro" id="IPR006115">
    <property type="entry name" value="6PGDH_NADP-bd"/>
</dbReference>
<dbReference type="PIRSF" id="PIRSF000103">
    <property type="entry name" value="HIBADH"/>
    <property type="match status" value="1"/>
</dbReference>
<dbReference type="Gene3D" id="3.40.50.720">
    <property type="entry name" value="NAD(P)-binding Rossmann-like Domain"/>
    <property type="match status" value="1"/>
</dbReference>
<dbReference type="GO" id="GO:0051287">
    <property type="term" value="F:NAD binding"/>
    <property type="evidence" value="ECO:0007669"/>
    <property type="project" value="InterPro"/>
</dbReference>
<dbReference type="EMBL" id="CP043538">
    <property type="protein sequence ID" value="QGY02446.1"/>
    <property type="molecule type" value="Genomic_DNA"/>
</dbReference>
<dbReference type="Pfam" id="PF14833">
    <property type="entry name" value="NAD_binding_11"/>
    <property type="match status" value="1"/>
</dbReference>
<dbReference type="KEGG" id="mmes:MMSR116_11615"/>
<protein>
    <submittedName>
        <fullName evidence="6">NAD(P)-dependent oxidoreductase</fullName>
    </submittedName>
</protein>
<dbReference type="InterPro" id="IPR008927">
    <property type="entry name" value="6-PGluconate_DH-like_C_sf"/>
</dbReference>
<dbReference type="SUPFAM" id="SSF51735">
    <property type="entry name" value="NAD(P)-binding Rossmann-fold domains"/>
    <property type="match status" value="1"/>
</dbReference>
<accession>A0A6B9FL39</accession>
<sequence>MEQRTIGVVGLGMMGDPMSRCLAKAGHALRLLDADAGRTDALARDLGATALTRENAAGLDLLITMLPNSAIVEAVLLDEGWADALPAGATVIDMSSSEPVRSRALGETLAGKGLGYLDAPVSGGVRRAVDGTLAILVGGEADLLARWRPVLEAMGSSVLHIGPAGSGHAAKALNNFVSAAGLLATVEALHVAQRFGIAPEAMTDVLNASSGRSNTSENKVKQFMLSGSFASGFSLKLMDKDLGIAGALAQSVDYPLGFGRHCIETWHAIAGGVGPTADHTEMYRLLAEVA</sequence>
<dbReference type="PANTHER" id="PTHR22981:SF7">
    <property type="entry name" value="3-HYDROXYISOBUTYRATE DEHYDROGENASE, MITOCHONDRIAL"/>
    <property type="match status" value="1"/>
</dbReference>
<feature type="domain" description="3-hydroxyisobutyrate dehydrogenase-like NAD-binding" evidence="5">
    <location>
        <begin position="165"/>
        <end position="286"/>
    </location>
</feature>
<feature type="active site" evidence="3">
    <location>
        <position position="171"/>
    </location>
</feature>
<evidence type="ECO:0000259" key="4">
    <source>
        <dbReference type="Pfam" id="PF03446"/>
    </source>
</evidence>
<dbReference type="RefSeq" id="WP_010683024.1">
    <property type="nucleotide sequence ID" value="NZ_CP043538.1"/>
</dbReference>
<evidence type="ECO:0000256" key="1">
    <source>
        <dbReference type="ARBA" id="ARBA00023002"/>
    </source>
</evidence>
<organism evidence="6 7">
    <name type="scientific">Methylobacterium mesophilicum SR1.6/6</name>
    <dbReference type="NCBI Taxonomy" id="908290"/>
    <lineage>
        <taxon>Bacteria</taxon>
        <taxon>Pseudomonadati</taxon>
        <taxon>Pseudomonadota</taxon>
        <taxon>Alphaproteobacteria</taxon>
        <taxon>Hyphomicrobiales</taxon>
        <taxon>Methylobacteriaceae</taxon>
        <taxon>Methylobacterium</taxon>
    </lineage>
</organism>
<reference evidence="6 7" key="1">
    <citation type="journal article" date="2012" name="Genet. Mol. Biol.">
        <title>Analysis of 16S rRNA and mxaF genes revealing insights into Methylobacterium niche-specific plant association.</title>
        <authorList>
            <person name="Dourado M.N."/>
            <person name="Andreote F.D."/>
            <person name="Dini-Andreote F."/>
            <person name="Conti R."/>
            <person name="Araujo J.M."/>
            <person name="Araujo W.L."/>
        </authorList>
    </citation>
    <scope>NUCLEOTIDE SEQUENCE [LARGE SCALE GENOMIC DNA]</scope>
    <source>
        <strain evidence="6 7">SR1.6/6</strain>
    </source>
</reference>
<keyword evidence="2" id="KW-0520">NAD</keyword>
<dbReference type="InterPro" id="IPR013328">
    <property type="entry name" value="6PGD_dom2"/>
</dbReference>
<dbReference type="Pfam" id="PF03446">
    <property type="entry name" value="NAD_binding_2"/>
    <property type="match status" value="1"/>
</dbReference>
<dbReference type="InterPro" id="IPR015815">
    <property type="entry name" value="HIBADH-related"/>
</dbReference>
<dbReference type="InterPro" id="IPR029154">
    <property type="entry name" value="HIBADH-like_NADP-bd"/>
</dbReference>
<dbReference type="InterPro" id="IPR036291">
    <property type="entry name" value="NAD(P)-bd_dom_sf"/>
</dbReference>
<dbReference type="GO" id="GO:0016616">
    <property type="term" value="F:oxidoreductase activity, acting on the CH-OH group of donors, NAD or NADP as acceptor"/>
    <property type="evidence" value="ECO:0007669"/>
    <property type="project" value="TreeGrafter"/>
</dbReference>
<dbReference type="OrthoDB" id="9812907at2"/>
<evidence type="ECO:0000256" key="2">
    <source>
        <dbReference type="ARBA" id="ARBA00023027"/>
    </source>
</evidence>
<dbReference type="PANTHER" id="PTHR22981">
    <property type="entry name" value="3-HYDROXYISOBUTYRATE DEHYDROGENASE-RELATED"/>
    <property type="match status" value="1"/>
</dbReference>
<dbReference type="AlphaFoldDB" id="A0A6B9FL39"/>
<dbReference type="GO" id="GO:0050661">
    <property type="term" value="F:NADP binding"/>
    <property type="evidence" value="ECO:0007669"/>
    <property type="project" value="InterPro"/>
</dbReference>
<keyword evidence="1" id="KW-0560">Oxidoreductase</keyword>
<dbReference type="Gene3D" id="1.10.1040.10">
    <property type="entry name" value="N-(1-d-carboxylethyl)-l-norvaline Dehydrogenase, domain 2"/>
    <property type="match status" value="1"/>
</dbReference>
<evidence type="ECO:0000313" key="6">
    <source>
        <dbReference type="EMBL" id="QGY02446.1"/>
    </source>
</evidence>
<evidence type="ECO:0000313" key="7">
    <source>
        <dbReference type="Proteomes" id="UP000012488"/>
    </source>
</evidence>
<dbReference type="Proteomes" id="UP000012488">
    <property type="component" value="Chromosome"/>
</dbReference>
<gene>
    <name evidence="6" type="ORF">MMSR116_11615</name>
</gene>
<evidence type="ECO:0000259" key="5">
    <source>
        <dbReference type="Pfam" id="PF14833"/>
    </source>
</evidence>
<proteinExistence type="predicted"/>
<feature type="domain" description="6-phosphogluconate dehydrogenase NADP-binding" evidence="4">
    <location>
        <begin position="5"/>
        <end position="162"/>
    </location>
</feature>